<accession>A0A0E0N3F1</accession>
<feature type="region of interest" description="Disordered" evidence="1">
    <location>
        <begin position="49"/>
        <end position="83"/>
    </location>
</feature>
<keyword evidence="3" id="KW-1185">Reference proteome</keyword>
<evidence type="ECO:0000313" key="3">
    <source>
        <dbReference type="Proteomes" id="UP000008022"/>
    </source>
</evidence>
<reference evidence="2" key="2">
    <citation type="submission" date="2015-06" db="UniProtKB">
        <authorList>
            <consortium name="EnsemblPlants"/>
        </authorList>
    </citation>
    <scope>IDENTIFICATION</scope>
</reference>
<protein>
    <submittedName>
        <fullName evidence="2">Uncharacterized protein</fullName>
    </submittedName>
</protein>
<name>A0A0E0N3F1_ORYRU</name>
<evidence type="ECO:0000313" key="2">
    <source>
        <dbReference type="EnsemblPlants" id="ORUFI01G36590.1"/>
    </source>
</evidence>
<dbReference type="HOGENOM" id="CLU_2546574_0_0_1"/>
<dbReference type="AlphaFoldDB" id="A0A0E0N3F1"/>
<organism evidence="2 3">
    <name type="scientific">Oryza rufipogon</name>
    <name type="common">Brownbeard rice</name>
    <name type="synonym">Asian wild rice</name>
    <dbReference type="NCBI Taxonomy" id="4529"/>
    <lineage>
        <taxon>Eukaryota</taxon>
        <taxon>Viridiplantae</taxon>
        <taxon>Streptophyta</taxon>
        <taxon>Embryophyta</taxon>
        <taxon>Tracheophyta</taxon>
        <taxon>Spermatophyta</taxon>
        <taxon>Magnoliopsida</taxon>
        <taxon>Liliopsida</taxon>
        <taxon>Poales</taxon>
        <taxon>Poaceae</taxon>
        <taxon>BOP clade</taxon>
        <taxon>Oryzoideae</taxon>
        <taxon>Oryzeae</taxon>
        <taxon>Oryzinae</taxon>
        <taxon>Oryza</taxon>
    </lineage>
</organism>
<evidence type="ECO:0000256" key="1">
    <source>
        <dbReference type="SAM" id="MobiDB-lite"/>
    </source>
</evidence>
<dbReference type="Proteomes" id="UP000008022">
    <property type="component" value="Unassembled WGS sequence"/>
</dbReference>
<reference evidence="3" key="1">
    <citation type="submission" date="2013-06" db="EMBL/GenBank/DDBJ databases">
        <authorList>
            <person name="Zhao Q."/>
        </authorList>
    </citation>
    <scope>NUCLEOTIDE SEQUENCE</scope>
    <source>
        <strain evidence="3">cv. W1943</strain>
    </source>
</reference>
<proteinExistence type="predicted"/>
<sequence>MAETAAELPDLRSRRVVLPIREVESEAAMAMPRLSSADFDKGSEVSISTLWTDGDKRSQLVGGDGSGGDSTTHPGELLPPRLP</sequence>
<dbReference type="Gramene" id="ORUFI01G36590.1">
    <property type="protein sequence ID" value="ORUFI01G36590.1"/>
    <property type="gene ID" value="ORUFI01G36590"/>
</dbReference>
<dbReference type="EnsemblPlants" id="ORUFI01G36590.1">
    <property type="protein sequence ID" value="ORUFI01G36590.1"/>
    <property type="gene ID" value="ORUFI01G36590"/>
</dbReference>